<gene>
    <name evidence="2" type="ORF">C1A40_06875</name>
</gene>
<dbReference type="KEGG" id="taj:C1A40_06875"/>
<keyword evidence="3" id="KW-1185">Reference proteome</keyword>
<feature type="domain" description="NADP-dependent oxidoreductase" evidence="1">
    <location>
        <begin position="4"/>
        <end position="68"/>
    </location>
</feature>
<proteinExistence type="predicted"/>
<dbReference type="Gene3D" id="3.20.20.100">
    <property type="entry name" value="NADP-dependent oxidoreductase domain"/>
    <property type="match status" value="1"/>
</dbReference>
<accession>A0A2I7SH50</accession>
<dbReference type="AlphaFoldDB" id="A0A2I7SH50"/>
<sequence>MNSKLVLGTVQLGLNYGINNQIGQPSLDKAFGILNTAFDNGIQILDTAEGYGNSHEIIGEFLKNNSNKSFEINPVLNIFDLIKSQRFYW</sequence>
<dbReference type="OrthoDB" id="9773828at2"/>
<evidence type="ECO:0000313" key="2">
    <source>
        <dbReference type="EMBL" id="AUS05210.1"/>
    </source>
</evidence>
<dbReference type="InterPro" id="IPR023210">
    <property type="entry name" value="NADP_OxRdtase_dom"/>
</dbReference>
<dbReference type="EMBL" id="CP025938">
    <property type="protein sequence ID" value="AUS05210.1"/>
    <property type="molecule type" value="Genomic_DNA"/>
</dbReference>
<evidence type="ECO:0000313" key="3">
    <source>
        <dbReference type="Proteomes" id="UP000236592"/>
    </source>
</evidence>
<dbReference type="Pfam" id="PF00248">
    <property type="entry name" value="Aldo_ket_red"/>
    <property type="match status" value="1"/>
</dbReference>
<dbReference type="Proteomes" id="UP000236592">
    <property type="component" value="Chromosome"/>
</dbReference>
<dbReference type="InterPro" id="IPR036812">
    <property type="entry name" value="NAD(P)_OxRdtase_dom_sf"/>
</dbReference>
<evidence type="ECO:0000259" key="1">
    <source>
        <dbReference type="Pfam" id="PF00248"/>
    </source>
</evidence>
<name>A0A2I7SH50_9FLAO</name>
<organism evidence="2 3">
    <name type="scientific">Pseudotamlana carrageenivorans</name>
    <dbReference type="NCBI Taxonomy" id="2069432"/>
    <lineage>
        <taxon>Bacteria</taxon>
        <taxon>Pseudomonadati</taxon>
        <taxon>Bacteroidota</taxon>
        <taxon>Flavobacteriia</taxon>
        <taxon>Flavobacteriales</taxon>
        <taxon>Flavobacteriaceae</taxon>
        <taxon>Pseudotamlana</taxon>
    </lineage>
</organism>
<protein>
    <recommendedName>
        <fullName evidence="1">NADP-dependent oxidoreductase domain-containing protein</fullName>
    </recommendedName>
</protein>
<dbReference type="SUPFAM" id="SSF51430">
    <property type="entry name" value="NAD(P)-linked oxidoreductase"/>
    <property type="match status" value="1"/>
</dbReference>
<reference evidence="3" key="1">
    <citation type="submission" date="2018-01" db="EMBL/GenBank/DDBJ databases">
        <title>Complete genome of Tamlana sp. UJ94.</title>
        <authorList>
            <person name="Jung J."/>
            <person name="Chung D."/>
            <person name="Bae S.S."/>
            <person name="Baek K."/>
        </authorList>
    </citation>
    <scope>NUCLEOTIDE SEQUENCE [LARGE SCALE GENOMIC DNA]</scope>
    <source>
        <strain evidence="3">UJ94</strain>
    </source>
</reference>
<dbReference type="RefSeq" id="WP_102995255.1">
    <property type="nucleotide sequence ID" value="NZ_CP025938.1"/>
</dbReference>